<protein>
    <submittedName>
        <fullName evidence="2">Uncharacterized protein</fullName>
    </submittedName>
</protein>
<sequence length="96" mass="10965">MRVQSVRGRQCTSSSNGNDEPQCYGECRYDYPFSACGKDCICYYNKDLETGFCGSYEDLYNGKMDPSDIYNTRIEELNKELETRGMVKLDAPRSLA</sequence>
<dbReference type="Proteomes" id="UP001321473">
    <property type="component" value="Unassembled WGS sequence"/>
</dbReference>
<feature type="region of interest" description="Disordered" evidence="1">
    <location>
        <begin position="1"/>
        <end position="23"/>
    </location>
</feature>
<dbReference type="AlphaFoldDB" id="A0AAQ4DNL2"/>
<evidence type="ECO:0000313" key="2">
    <source>
        <dbReference type="EMBL" id="KAK8764052.1"/>
    </source>
</evidence>
<reference evidence="2 3" key="1">
    <citation type="journal article" date="2023" name="Arcadia Sci">
        <title>De novo assembly of a long-read Amblyomma americanum tick genome.</title>
        <authorList>
            <person name="Chou S."/>
            <person name="Poskanzer K.E."/>
            <person name="Rollins M."/>
            <person name="Thuy-Boun P.S."/>
        </authorList>
    </citation>
    <scope>NUCLEOTIDE SEQUENCE [LARGE SCALE GENOMIC DNA]</scope>
    <source>
        <strain evidence="2">F_SG_1</strain>
        <tissue evidence="2">Salivary glands</tissue>
    </source>
</reference>
<comment type="caution">
    <text evidence="2">The sequence shown here is derived from an EMBL/GenBank/DDBJ whole genome shotgun (WGS) entry which is preliminary data.</text>
</comment>
<evidence type="ECO:0000313" key="3">
    <source>
        <dbReference type="Proteomes" id="UP001321473"/>
    </source>
</evidence>
<gene>
    <name evidence="2" type="ORF">V5799_033339</name>
</gene>
<evidence type="ECO:0000256" key="1">
    <source>
        <dbReference type="SAM" id="MobiDB-lite"/>
    </source>
</evidence>
<name>A0AAQ4DNL2_AMBAM</name>
<organism evidence="2 3">
    <name type="scientific">Amblyomma americanum</name>
    <name type="common">Lone star tick</name>
    <dbReference type="NCBI Taxonomy" id="6943"/>
    <lineage>
        <taxon>Eukaryota</taxon>
        <taxon>Metazoa</taxon>
        <taxon>Ecdysozoa</taxon>
        <taxon>Arthropoda</taxon>
        <taxon>Chelicerata</taxon>
        <taxon>Arachnida</taxon>
        <taxon>Acari</taxon>
        <taxon>Parasitiformes</taxon>
        <taxon>Ixodida</taxon>
        <taxon>Ixodoidea</taxon>
        <taxon>Ixodidae</taxon>
        <taxon>Amblyomminae</taxon>
        <taxon>Amblyomma</taxon>
    </lineage>
</organism>
<dbReference type="EMBL" id="JARKHS020028734">
    <property type="protein sequence ID" value="KAK8764052.1"/>
    <property type="molecule type" value="Genomic_DNA"/>
</dbReference>
<proteinExistence type="predicted"/>
<feature type="compositionally biased region" description="Polar residues" evidence="1">
    <location>
        <begin position="10"/>
        <end position="19"/>
    </location>
</feature>
<accession>A0AAQ4DNL2</accession>
<keyword evidence="3" id="KW-1185">Reference proteome</keyword>